<evidence type="ECO:0008006" key="5">
    <source>
        <dbReference type="Google" id="ProtNLM"/>
    </source>
</evidence>
<evidence type="ECO:0000256" key="2">
    <source>
        <dbReference type="SAM" id="MobiDB-lite"/>
    </source>
</evidence>
<feature type="region of interest" description="Disordered" evidence="2">
    <location>
        <begin position="218"/>
        <end position="308"/>
    </location>
</feature>
<name>A0A9J6DD50_RHIMP</name>
<organism evidence="3 4">
    <name type="scientific">Rhipicephalus microplus</name>
    <name type="common">Cattle tick</name>
    <name type="synonym">Boophilus microplus</name>
    <dbReference type="NCBI Taxonomy" id="6941"/>
    <lineage>
        <taxon>Eukaryota</taxon>
        <taxon>Metazoa</taxon>
        <taxon>Ecdysozoa</taxon>
        <taxon>Arthropoda</taxon>
        <taxon>Chelicerata</taxon>
        <taxon>Arachnida</taxon>
        <taxon>Acari</taxon>
        <taxon>Parasitiformes</taxon>
        <taxon>Ixodida</taxon>
        <taxon>Ixodoidea</taxon>
        <taxon>Ixodidae</taxon>
        <taxon>Rhipicephalinae</taxon>
        <taxon>Rhipicephalus</taxon>
        <taxon>Boophilus</taxon>
    </lineage>
</organism>
<dbReference type="VEuPathDB" id="VectorBase:LOC119169626"/>
<feature type="region of interest" description="Disordered" evidence="2">
    <location>
        <begin position="1"/>
        <end position="37"/>
    </location>
</feature>
<dbReference type="Proteomes" id="UP000821866">
    <property type="component" value="Chromosome 8"/>
</dbReference>
<feature type="compositionally biased region" description="Basic and acidic residues" evidence="2">
    <location>
        <begin position="444"/>
        <end position="462"/>
    </location>
</feature>
<keyword evidence="4" id="KW-1185">Reference proteome</keyword>
<sequence length="507" mass="56451">MAGLKIHEKKKRGRTSQNKVVRQEDARSPNPMHQGRQSIVSKVLRASKMPRLPRDDIKVIVRPRDGLNIRSTCGASLDEAIRNGAGVGDDKMITICPNPTQNILMISTPEESTATKIAKMKVLTINGKSVTIRVSLYRKQIDFCKECGRHGHRPDVCPRPDIKLCPICGLKNPINGHECTPQCGICGEAHPTADRMCKAKYKVPHIVKQRRWKARFKDFQERTPSPSDSNAGAVEGGRPSRSRSRIRSQQVMGRSTRSGSPSPVKRRSKSRGTSRSRSRSRSRSENRHHPQQDIGGATPGRKQKGPRNIIWRDIVTGTKADSAQWHPLSGRPRAAAEPGLAARMENMEKENRELRQELAKARKQNEKSTRKIEELQQTLNEILKRMGGHPAETPSSGTSSSHGAANERDTTSAVGDGDTDMGCGGEYEALVAVGFKRKSPSDSQHFEGAETHTQEPKRARPAGRKIDVIKEMVDKLTNKTERLFETLFIRLNESNVERNAKYATINN</sequence>
<feature type="compositionally biased region" description="Basic and acidic residues" evidence="2">
    <location>
        <begin position="282"/>
        <end position="291"/>
    </location>
</feature>
<proteinExistence type="predicted"/>
<evidence type="ECO:0000313" key="4">
    <source>
        <dbReference type="Proteomes" id="UP000821866"/>
    </source>
</evidence>
<comment type="caution">
    <text evidence="3">The sequence shown here is derived from an EMBL/GenBank/DDBJ whole genome shotgun (WGS) entry which is preliminary data.</text>
</comment>
<feature type="coiled-coil region" evidence="1">
    <location>
        <begin position="337"/>
        <end position="385"/>
    </location>
</feature>
<evidence type="ECO:0000256" key="1">
    <source>
        <dbReference type="SAM" id="Coils"/>
    </source>
</evidence>
<reference evidence="3" key="1">
    <citation type="journal article" date="2020" name="Cell">
        <title>Large-Scale Comparative Analyses of Tick Genomes Elucidate Their Genetic Diversity and Vector Capacities.</title>
        <authorList>
            <consortium name="Tick Genome and Microbiome Consortium (TIGMIC)"/>
            <person name="Jia N."/>
            <person name="Wang J."/>
            <person name="Shi W."/>
            <person name="Du L."/>
            <person name="Sun Y."/>
            <person name="Zhan W."/>
            <person name="Jiang J.F."/>
            <person name="Wang Q."/>
            <person name="Zhang B."/>
            <person name="Ji P."/>
            <person name="Bell-Sakyi L."/>
            <person name="Cui X.M."/>
            <person name="Yuan T.T."/>
            <person name="Jiang B.G."/>
            <person name="Yang W.F."/>
            <person name="Lam T.T."/>
            <person name="Chang Q.C."/>
            <person name="Ding S.J."/>
            <person name="Wang X.J."/>
            <person name="Zhu J.G."/>
            <person name="Ruan X.D."/>
            <person name="Zhao L."/>
            <person name="Wei J.T."/>
            <person name="Ye R.Z."/>
            <person name="Que T.C."/>
            <person name="Du C.H."/>
            <person name="Zhou Y.H."/>
            <person name="Cheng J.X."/>
            <person name="Dai P.F."/>
            <person name="Guo W.B."/>
            <person name="Han X.H."/>
            <person name="Huang E.J."/>
            <person name="Li L.F."/>
            <person name="Wei W."/>
            <person name="Gao Y.C."/>
            <person name="Liu J.Z."/>
            <person name="Shao H.Z."/>
            <person name="Wang X."/>
            <person name="Wang C.C."/>
            <person name="Yang T.C."/>
            <person name="Huo Q.B."/>
            <person name="Li W."/>
            <person name="Chen H.Y."/>
            <person name="Chen S.E."/>
            <person name="Zhou L.G."/>
            <person name="Ni X.B."/>
            <person name="Tian J.H."/>
            <person name="Sheng Y."/>
            <person name="Liu T."/>
            <person name="Pan Y.S."/>
            <person name="Xia L.Y."/>
            <person name="Li J."/>
            <person name="Zhao F."/>
            <person name="Cao W.C."/>
        </authorList>
    </citation>
    <scope>NUCLEOTIDE SEQUENCE</scope>
    <source>
        <strain evidence="3">Rmic-2018</strain>
    </source>
</reference>
<accession>A0A9J6DD50</accession>
<dbReference type="EMBL" id="JABSTU010000010">
    <property type="protein sequence ID" value="KAH8020053.1"/>
    <property type="molecule type" value="Genomic_DNA"/>
</dbReference>
<gene>
    <name evidence="3" type="ORF">HPB51_023936</name>
</gene>
<evidence type="ECO:0000313" key="3">
    <source>
        <dbReference type="EMBL" id="KAH8020053.1"/>
    </source>
</evidence>
<feature type="region of interest" description="Disordered" evidence="2">
    <location>
        <begin position="438"/>
        <end position="462"/>
    </location>
</feature>
<dbReference type="AlphaFoldDB" id="A0A9J6DD50"/>
<feature type="compositionally biased region" description="Basic residues" evidence="2">
    <location>
        <begin position="264"/>
        <end position="281"/>
    </location>
</feature>
<reference evidence="3" key="2">
    <citation type="submission" date="2021-09" db="EMBL/GenBank/DDBJ databases">
        <authorList>
            <person name="Jia N."/>
            <person name="Wang J."/>
            <person name="Shi W."/>
            <person name="Du L."/>
            <person name="Sun Y."/>
            <person name="Zhan W."/>
            <person name="Jiang J."/>
            <person name="Wang Q."/>
            <person name="Zhang B."/>
            <person name="Ji P."/>
            <person name="Sakyi L.B."/>
            <person name="Cui X."/>
            <person name="Yuan T."/>
            <person name="Jiang B."/>
            <person name="Yang W."/>
            <person name="Lam T.T.-Y."/>
            <person name="Chang Q."/>
            <person name="Ding S."/>
            <person name="Wang X."/>
            <person name="Zhu J."/>
            <person name="Ruan X."/>
            <person name="Zhao L."/>
            <person name="Wei J."/>
            <person name="Que T."/>
            <person name="Du C."/>
            <person name="Cheng J."/>
            <person name="Dai P."/>
            <person name="Han X."/>
            <person name="Huang E."/>
            <person name="Gao Y."/>
            <person name="Liu J."/>
            <person name="Shao H."/>
            <person name="Ye R."/>
            <person name="Li L."/>
            <person name="Wei W."/>
            <person name="Wang X."/>
            <person name="Wang C."/>
            <person name="Huo Q."/>
            <person name="Li W."/>
            <person name="Guo W."/>
            <person name="Chen H."/>
            <person name="Chen S."/>
            <person name="Zhou L."/>
            <person name="Zhou L."/>
            <person name="Ni X."/>
            <person name="Tian J."/>
            <person name="Zhou Y."/>
            <person name="Sheng Y."/>
            <person name="Liu T."/>
            <person name="Pan Y."/>
            <person name="Xia L."/>
            <person name="Li J."/>
            <person name="Zhao F."/>
            <person name="Cao W."/>
        </authorList>
    </citation>
    <scope>NUCLEOTIDE SEQUENCE</scope>
    <source>
        <strain evidence="3">Rmic-2018</strain>
        <tissue evidence="3">Larvae</tissue>
    </source>
</reference>
<feature type="compositionally biased region" description="Polar residues" evidence="2">
    <location>
        <begin position="393"/>
        <end position="403"/>
    </location>
</feature>
<keyword evidence="1" id="KW-0175">Coiled coil</keyword>
<feature type="region of interest" description="Disordered" evidence="2">
    <location>
        <begin position="387"/>
        <end position="421"/>
    </location>
</feature>
<protein>
    <recommendedName>
        <fullName evidence="5">CCHC-type domain-containing protein</fullName>
    </recommendedName>
</protein>